<evidence type="ECO:0000313" key="4">
    <source>
        <dbReference type="Proteomes" id="UP000050360"/>
    </source>
</evidence>
<dbReference type="InterPro" id="IPR058373">
    <property type="entry name" value="DUF8060"/>
</dbReference>
<gene>
    <name evidence="3" type="ORF">MPEBLZ_02831</name>
</gene>
<organism evidence="3 4">
    <name type="scientific">Candidatus Methanoperedens nitratireducens</name>
    <dbReference type="NCBI Taxonomy" id="1392998"/>
    <lineage>
        <taxon>Archaea</taxon>
        <taxon>Methanobacteriati</taxon>
        <taxon>Methanobacteriota</taxon>
        <taxon>Stenosarchaea group</taxon>
        <taxon>Methanomicrobia</taxon>
        <taxon>Methanosarcinales</taxon>
        <taxon>ANME-2 cluster</taxon>
        <taxon>Candidatus Methanoperedentaceae</taxon>
        <taxon>Candidatus Methanoperedens</taxon>
    </lineage>
</organism>
<feature type="transmembrane region" description="Helical" evidence="1">
    <location>
        <begin position="56"/>
        <end position="78"/>
    </location>
</feature>
<keyword evidence="1" id="KW-0472">Membrane</keyword>
<keyword evidence="1" id="KW-1133">Transmembrane helix</keyword>
<proteinExistence type="predicted"/>
<feature type="transmembrane region" description="Helical" evidence="1">
    <location>
        <begin position="21"/>
        <end position="44"/>
    </location>
</feature>
<protein>
    <recommendedName>
        <fullName evidence="2">DUF8060 domain-containing protein</fullName>
    </recommendedName>
</protein>
<evidence type="ECO:0000256" key="1">
    <source>
        <dbReference type="SAM" id="Phobius"/>
    </source>
</evidence>
<comment type="caution">
    <text evidence="3">The sequence shown here is derived from an EMBL/GenBank/DDBJ whole genome shotgun (WGS) entry which is preliminary data.</text>
</comment>
<dbReference type="AlphaFoldDB" id="A0A0P8A3B4"/>
<sequence>MEGEQKEQKSAGKIEDNSFQKLVNIAVVIMLVGLIFIALYTFFFDMQEAISTLFDYRYVALIRSIFSLLVIGIGVYLVKMFLSR</sequence>
<dbReference type="EMBL" id="LKCM01000218">
    <property type="protein sequence ID" value="KPQ42620.1"/>
    <property type="molecule type" value="Genomic_DNA"/>
</dbReference>
<evidence type="ECO:0000313" key="3">
    <source>
        <dbReference type="EMBL" id="KPQ42620.1"/>
    </source>
</evidence>
<reference evidence="3 4" key="1">
    <citation type="submission" date="2015-09" db="EMBL/GenBank/DDBJ databases">
        <title>A metagenomics-based metabolic model of nitrate-dependent anaerobic oxidation of methane by Methanoperedens-like archaea.</title>
        <authorList>
            <person name="Arshad A."/>
            <person name="Speth D.R."/>
            <person name="De Graaf R.M."/>
            <person name="Op Den Camp H.J."/>
            <person name="Jetten M.S."/>
            <person name="Welte C.U."/>
        </authorList>
    </citation>
    <scope>NUCLEOTIDE SEQUENCE [LARGE SCALE GENOMIC DNA]</scope>
</reference>
<dbReference type="Pfam" id="PF26256">
    <property type="entry name" value="DUF8060"/>
    <property type="match status" value="1"/>
</dbReference>
<name>A0A0P8A3B4_9EURY</name>
<accession>A0A0P8A3B4</accession>
<dbReference type="Proteomes" id="UP000050360">
    <property type="component" value="Unassembled WGS sequence"/>
</dbReference>
<feature type="domain" description="DUF8060" evidence="2">
    <location>
        <begin position="4"/>
        <end position="74"/>
    </location>
</feature>
<evidence type="ECO:0000259" key="2">
    <source>
        <dbReference type="Pfam" id="PF26256"/>
    </source>
</evidence>
<keyword evidence="1" id="KW-0812">Transmembrane</keyword>